<dbReference type="InterPro" id="IPR055210">
    <property type="entry name" value="CtpA/B_N"/>
</dbReference>
<evidence type="ECO:0000256" key="1">
    <source>
        <dbReference type="ARBA" id="ARBA00009179"/>
    </source>
</evidence>
<dbReference type="GO" id="GO:0030288">
    <property type="term" value="C:outer membrane-bounded periplasmic space"/>
    <property type="evidence" value="ECO:0007669"/>
    <property type="project" value="TreeGrafter"/>
</dbReference>
<dbReference type="Gene3D" id="3.30.750.44">
    <property type="match status" value="1"/>
</dbReference>
<dbReference type="CDD" id="cd06782">
    <property type="entry name" value="cpPDZ_CPP-like"/>
    <property type="match status" value="1"/>
</dbReference>
<comment type="caution">
    <text evidence="8">The sequence shown here is derived from an EMBL/GenBank/DDBJ whole genome shotgun (WGS) entry which is preliminary data.</text>
</comment>
<dbReference type="InterPro" id="IPR004447">
    <property type="entry name" value="Peptidase_S41A"/>
</dbReference>
<name>A0A845L2T4_9FIRM</name>
<protein>
    <submittedName>
        <fullName evidence="8">PDZ domain-containing protein</fullName>
    </submittedName>
</protein>
<dbReference type="Gene3D" id="2.30.42.10">
    <property type="match status" value="1"/>
</dbReference>
<comment type="similarity">
    <text evidence="1 5">Belongs to the peptidase S41A family.</text>
</comment>
<dbReference type="InterPro" id="IPR005151">
    <property type="entry name" value="Tail-specific_protease"/>
</dbReference>
<dbReference type="InterPro" id="IPR041489">
    <property type="entry name" value="PDZ_6"/>
</dbReference>
<keyword evidence="3 5" id="KW-0378">Hydrolase</keyword>
<feature type="signal peptide" evidence="6">
    <location>
        <begin position="1"/>
        <end position="29"/>
    </location>
</feature>
<feature type="chain" id="PRO_5032457872" evidence="6">
    <location>
        <begin position="30"/>
        <end position="390"/>
    </location>
</feature>
<evidence type="ECO:0000259" key="7">
    <source>
        <dbReference type="PROSITE" id="PS50106"/>
    </source>
</evidence>
<dbReference type="SUPFAM" id="SSF50156">
    <property type="entry name" value="PDZ domain-like"/>
    <property type="match status" value="1"/>
</dbReference>
<keyword evidence="2 5" id="KW-0645">Protease</keyword>
<dbReference type="SUPFAM" id="SSF52096">
    <property type="entry name" value="ClpP/crotonase"/>
    <property type="match status" value="1"/>
</dbReference>
<dbReference type="PROSITE" id="PS50106">
    <property type="entry name" value="PDZ"/>
    <property type="match status" value="1"/>
</dbReference>
<dbReference type="EMBL" id="WXEY01000005">
    <property type="protein sequence ID" value="MZP29419.1"/>
    <property type="molecule type" value="Genomic_DNA"/>
</dbReference>
<dbReference type="RefSeq" id="WP_161256833.1">
    <property type="nucleotide sequence ID" value="NZ_WXEY01000005.1"/>
</dbReference>
<dbReference type="CDD" id="cd07560">
    <property type="entry name" value="Peptidase_S41_CPP"/>
    <property type="match status" value="1"/>
</dbReference>
<evidence type="ECO:0000313" key="9">
    <source>
        <dbReference type="Proteomes" id="UP000463470"/>
    </source>
</evidence>
<dbReference type="GO" id="GO:0006508">
    <property type="term" value="P:proteolysis"/>
    <property type="evidence" value="ECO:0007669"/>
    <property type="project" value="UniProtKB-KW"/>
</dbReference>
<evidence type="ECO:0000256" key="6">
    <source>
        <dbReference type="SAM" id="SignalP"/>
    </source>
</evidence>
<feature type="domain" description="PDZ" evidence="7">
    <location>
        <begin position="85"/>
        <end position="154"/>
    </location>
</feature>
<dbReference type="NCBIfam" id="TIGR00225">
    <property type="entry name" value="prc"/>
    <property type="match status" value="1"/>
</dbReference>
<dbReference type="InterPro" id="IPR029045">
    <property type="entry name" value="ClpP/crotonase-like_dom_sf"/>
</dbReference>
<dbReference type="Gene3D" id="3.90.226.10">
    <property type="entry name" value="2-enoyl-CoA Hydratase, Chain A, domain 1"/>
    <property type="match status" value="1"/>
</dbReference>
<keyword evidence="9" id="KW-1185">Reference proteome</keyword>
<dbReference type="InterPro" id="IPR001478">
    <property type="entry name" value="PDZ"/>
</dbReference>
<organism evidence="8 9">
    <name type="scientific">Heliomicrobium undosum</name>
    <dbReference type="NCBI Taxonomy" id="121734"/>
    <lineage>
        <taxon>Bacteria</taxon>
        <taxon>Bacillati</taxon>
        <taxon>Bacillota</taxon>
        <taxon>Clostridia</taxon>
        <taxon>Eubacteriales</taxon>
        <taxon>Heliobacteriaceae</taxon>
        <taxon>Heliomicrobium</taxon>
    </lineage>
</organism>
<dbReference type="Pfam" id="PF22694">
    <property type="entry name" value="CtpB_N-like"/>
    <property type="match status" value="1"/>
</dbReference>
<reference evidence="8 9" key="1">
    <citation type="submission" date="2020-01" db="EMBL/GenBank/DDBJ databases">
        <title>Whole-genome sequence of Heliobacterium undosum DSM 13378.</title>
        <authorList>
            <person name="Kyndt J.A."/>
            <person name="Meyer T.E."/>
        </authorList>
    </citation>
    <scope>NUCLEOTIDE SEQUENCE [LARGE SCALE GENOMIC DNA]</scope>
    <source>
        <strain evidence="8 9">DSM 13378</strain>
    </source>
</reference>
<gene>
    <name evidence="8" type="ORF">GTO91_06840</name>
</gene>
<sequence>MAGRRSGPVLFIVLVLLSSLLLTGSLAMAALGDTQNVGNMIKVVRLVTTEYLEPVSVNDLVNGAMKGMVAALKDPYSVYMEPKEYKHLTEQIEGAFTGIGVYINKKDTNQMVVVSPIKGGPAERAGLKSGDVIVKVNGEDVADMDVDVAVSKIKGPEGTEVNLTVFREASKSLLEFKINREKVNIPVVTAEVAKKDSHVGVLRISQFNMAASSEVDRAIQGFKDKKVKGIIMDLRDNPGGELRAAVNIASHFVPQGLVVSVVDRQGRSETYETTREYLNIPVVVLINGGSASASEIVAGAVKDSGTGALVGTKTFGKGVVQSLIELGGGAGVKLTTAKYLTPKGNDIHKIGIEPDVKVEPEKTNGASAHGGEEADVQFDKGLETLRTMMK</sequence>
<evidence type="ECO:0000256" key="4">
    <source>
        <dbReference type="ARBA" id="ARBA00022825"/>
    </source>
</evidence>
<evidence type="ECO:0000256" key="3">
    <source>
        <dbReference type="ARBA" id="ARBA00022801"/>
    </source>
</evidence>
<dbReference type="PANTHER" id="PTHR32060">
    <property type="entry name" value="TAIL-SPECIFIC PROTEASE"/>
    <property type="match status" value="1"/>
</dbReference>
<dbReference type="PANTHER" id="PTHR32060:SF30">
    <property type="entry name" value="CARBOXY-TERMINAL PROCESSING PROTEASE CTPA"/>
    <property type="match status" value="1"/>
</dbReference>
<dbReference type="GO" id="GO:0007165">
    <property type="term" value="P:signal transduction"/>
    <property type="evidence" value="ECO:0007669"/>
    <property type="project" value="TreeGrafter"/>
</dbReference>
<dbReference type="Pfam" id="PF17820">
    <property type="entry name" value="PDZ_6"/>
    <property type="match status" value="1"/>
</dbReference>
<dbReference type="Pfam" id="PF03572">
    <property type="entry name" value="Peptidase_S41"/>
    <property type="match status" value="1"/>
</dbReference>
<evidence type="ECO:0000256" key="2">
    <source>
        <dbReference type="ARBA" id="ARBA00022670"/>
    </source>
</evidence>
<accession>A0A845L2T4</accession>
<dbReference type="InterPro" id="IPR036034">
    <property type="entry name" value="PDZ_sf"/>
</dbReference>
<proteinExistence type="inferred from homology"/>
<dbReference type="OrthoDB" id="9812068at2"/>
<dbReference type="AlphaFoldDB" id="A0A845L2T4"/>
<dbReference type="GO" id="GO:0004175">
    <property type="term" value="F:endopeptidase activity"/>
    <property type="evidence" value="ECO:0007669"/>
    <property type="project" value="TreeGrafter"/>
</dbReference>
<keyword evidence="6" id="KW-0732">Signal</keyword>
<evidence type="ECO:0000313" key="8">
    <source>
        <dbReference type="EMBL" id="MZP29419.1"/>
    </source>
</evidence>
<dbReference type="SMART" id="SM00228">
    <property type="entry name" value="PDZ"/>
    <property type="match status" value="1"/>
</dbReference>
<dbReference type="GO" id="GO:0008236">
    <property type="term" value="F:serine-type peptidase activity"/>
    <property type="evidence" value="ECO:0007669"/>
    <property type="project" value="UniProtKB-KW"/>
</dbReference>
<keyword evidence="4 5" id="KW-0720">Serine protease</keyword>
<dbReference type="SMART" id="SM00245">
    <property type="entry name" value="TSPc"/>
    <property type="match status" value="1"/>
</dbReference>
<dbReference type="Proteomes" id="UP000463470">
    <property type="component" value="Unassembled WGS sequence"/>
</dbReference>
<dbReference type="FunFam" id="2.30.42.10:FF:000063">
    <property type="entry name" value="Peptidase, S41 family"/>
    <property type="match status" value="1"/>
</dbReference>
<evidence type="ECO:0000256" key="5">
    <source>
        <dbReference type="RuleBase" id="RU004404"/>
    </source>
</evidence>